<evidence type="ECO:0000256" key="3">
    <source>
        <dbReference type="PROSITE-ProRule" id="PRU00266"/>
    </source>
</evidence>
<accession>A0ABD3AEW7</accession>
<feature type="region of interest" description="Disordered" evidence="4">
    <location>
        <begin position="98"/>
        <end position="127"/>
    </location>
</feature>
<feature type="compositionally biased region" description="Basic and acidic residues" evidence="4">
    <location>
        <begin position="105"/>
        <end position="117"/>
    </location>
</feature>
<reference evidence="6 7" key="1">
    <citation type="submission" date="2024-11" db="EMBL/GenBank/DDBJ databases">
        <title>A near-complete genome assembly of Cinchona calisaya.</title>
        <authorList>
            <person name="Lian D.C."/>
            <person name="Zhao X.W."/>
            <person name="Wei L."/>
        </authorList>
    </citation>
    <scope>NUCLEOTIDE SEQUENCE [LARGE SCALE GENOMIC DNA]</scope>
    <source>
        <tissue evidence="6">Nenye</tissue>
    </source>
</reference>
<evidence type="ECO:0000256" key="4">
    <source>
        <dbReference type="SAM" id="MobiDB-lite"/>
    </source>
</evidence>
<keyword evidence="1" id="KW-0677">Repeat</keyword>
<sequence>MFKSKLQELCHEKKWALPIYSCMKDGPDHNPQFKASVMVNGTNFDTLNICKSLKEAHKQAAELAFLHFTSDVDDKSTFEESKTEQTLKDSVLNSNALSNETGTCEEPKTEQALKDCDTSSTTSSVEDEAQQNYKMKLQIYAQRKTLGLPLYHTTTNEEQSSGLCFRATVTIGENLFESPGFYKTTKHAEDAAAQAALMSLTMNAFRENDDCLYKNLLQEFARDNGFFLPEYKTTQSGEAHKSTFFSTVELEGEIFHGNPAKSKKLAEFSAAKVAYTAFMQRKSCSKVDEILELAPRLDSLTFADKQMNSNPVSHAEESKDPSTKTTKEIKTYLLCNRVRVYTYIPNVTFSKGNIALPIADGKWVIVNLEFPKEKDA</sequence>
<evidence type="ECO:0000259" key="5">
    <source>
        <dbReference type="PROSITE" id="PS50137"/>
    </source>
</evidence>
<dbReference type="Gene3D" id="3.30.160.20">
    <property type="match status" value="3"/>
</dbReference>
<keyword evidence="7" id="KW-1185">Reference proteome</keyword>
<dbReference type="Pfam" id="PF00035">
    <property type="entry name" value="dsrm"/>
    <property type="match status" value="3"/>
</dbReference>
<dbReference type="SMART" id="SM00358">
    <property type="entry name" value="DSRM"/>
    <property type="match status" value="3"/>
</dbReference>
<feature type="domain" description="DRBM" evidence="5">
    <location>
        <begin position="212"/>
        <end position="280"/>
    </location>
</feature>
<dbReference type="InterPro" id="IPR014720">
    <property type="entry name" value="dsRBD_dom"/>
</dbReference>
<name>A0ABD3AEW7_9GENT</name>
<dbReference type="PROSITE" id="PS50137">
    <property type="entry name" value="DS_RBD"/>
    <property type="match status" value="3"/>
</dbReference>
<proteinExistence type="predicted"/>
<dbReference type="EMBL" id="JBJUIK010000004">
    <property type="protein sequence ID" value="KAL3530184.1"/>
    <property type="molecule type" value="Genomic_DNA"/>
</dbReference>
<evidence type="ECO:0000313" key="7">
    <source>
        <dbReference type="Proteomes" id="UP001630127"/>
    </source>
</evidence>
<organism evidence="6 7">
    <name type="scientific">Cinchona calisaya</name>
    <dbReference type="NCBI Taxonomy" id="153742"/>
    <lineage>
        <taxon>Eukaryota</taxon>
        <taxon>Viridiplantae</taxon>
        <taxon>Streptophyta</taxon>
        <taxon>Embryophyta</taxon>
        <taxon>Tracheophyta</taxon>
        <taxon>Spermatophyta</taxon>
        <taxon>Magnoliopsida</taxon>
        <taxon>eudicotyledons</taxon>
        <taxon>Gunneridae</taxon>
        <taxon>Pentapetalae</taxon>
        <taxon>asterids</taxon>
        <taxon>lamiids</taxon>
        <taxon>Gentianales</taxon>
        <taxon>Rubiaceae</taxon>
        <taxon>Cinchonoideae</taxon>
        <taxon>Cinchoneae</taxon>
        <taxon>Cinchona</taxon>
    </lineage>
</organism>
<evidence type="ECO:0000313" key="6">
    <source>
        <dbReference type="EMBL" id="KAL3530184.1"/>
    </source>
</evidence>
<evidence type="ECO:0000256" key="1">
    <source>
        <dbReference type="ARBA" id="ARBA00022737"/>
    </source>
</evidence>
<dbReference type="SUPFAM" id="SSF54768">
    <property type="entry name" value="dsRNA-binding domain-like"/>
    <property type="match status" value="3"/>
</dbReference>
<dbReference type="PANTHER" id="PTHR46031">
    <property type="match status" value="1"/>
</dbReference>
<feature type="domain" description="DRBM" evidence="5">
    <location>
        <begin position="1"/>
        <end position="70"/>
    </location>
</feature>
<keyword evidence="2 3" id="KW-0694">RNA-binding</keyword>
<comment type="caution">
    <text evidence="6">The sequence shown here is derived from an EMBL/GenBank/DDBJ whole genome shotgun (WGS) entry which is preliminary data.</text>
</comment>
<dbReference type="GO" id="GO:0003723">
    <property type="term" value="F:RNA binding"/>
    <property type="evidence" value="ECO:0007669"/>
    <property type="project" value="UniProtKB-UniRule"/>
</dbReference>
<gene>
    <name evidence="6" type="ORF">ACH5RR_009506</name>
</gene>
<protein>
    <recommendedName>
        <fullName evidence="5">DRBM domain-containing protein</fullName>
    </recommendedName>
</protein>
<evidence type="ECO:0000256" key="2">
    <source>
        <dbReference type="ARBA" id="ARBA00022884"/>
    </source>
</evidence>
<feature type="domain" description="DRBM" evidence="5">
    <location>
        <begin position="132"/>
        <end position="202"/>
    </location>
</feature>
<dbReference type="Proteomes" id="UP001630127">
    <property type="component" value="Unassembled WGS sequence"/>
</dbReference>
<dbReference type="AlphaFoldDB" id="A0ABD3AEW7"/>
<dbReference type="PANTHER" id="PTHR46031:SF31">
    <property type="entry name" value="DOUBLE-STRANDED RNA-BINDING PROTEIN 1-LIKE"/>
    <property type="match status" value="1"/>
</dbReference>